<accession>A0A849VHN2</accession>
<dbReference type="PANTHER" id="PTHR42852">
    <property type="entry name" value="THIOL:DISULFIDE INTERCHANGE PROTEIN DSBE"/>
    <property type="match status" value="1"/>
</dbReference>
<feature type="signal peptide" evidence="1">
    <location>
        <begin position="1"/>
        <end position="21"/>
    </location>
</feature>
<evidence type="ECO:0000256" key="1">
    <source>
        <dbReference type="SAM" id="SignalP"/>
    </source>
</evidence>
<dbReference type="SUPFAM" id="SSF52833">
    <property type="entry name" value="Thioredoxin-like"/>
    <property type="match status" value="1"/>
</dbReference>
<dbReference type="RefSeq" id="WP_171626422.1">
    <property type="nucleotide sequence ID" value="NZ_JABBPG010000004.1"/>
</dbReference>
<dbReference type="PROSITE" id="PS51352">
    <property type="entry name" value="THIOREDOXIN_2"/>
    <property type="match status" value="1"/>
</dbReference>
<protein>
    <submittedName>
        <fullName evidence="3">TlpA family protein disulfide reductase</fullName>
    </submittedName>
</protein>
<feature type="domain" description="Thioredoxin" evidence="2">
    <location>
        <begin position="20"/>
        <end position="153"/>
    </location>
</feature>
<dbReference type="Proteomes" id="UP000586305">
    <property type="component" value="Unassembled WGS sequence"/>
</dbReference>
<keyword evidence="1" id="KW-0732">Signal</keyword>
<sequence>MNYRNSLSAVALAIASFSNHAAEPVTPPFKATSIAGDILPVGNSPIYLKFWATWCSYCLEEMPHLQDTYEHTKDTLEVISVNIGFNQNLGLVKRYMAKHDYTVPTIFDERGELVKKYNVTGTPTHILLDSQGKEVFRSALLTDELKQRLSALK</sequence>
<name>A0A849VHN2_9GAMM</name>
<evidence type="ECO:0000259" key="2">
    <source>
        <dbReference type="PROSITE" id="PS51352"/>
    </source>
</evidence>
<dbReference type="InterPro" id="IPR050553">
    <property type="entry name" value="Thioredoxin_ResA/DsbE_sf"/>
</dbReference>
<feature type="chain" id="PRO_5032604896" evidence="1">
    <location>
        <begin position="22"/>
        <end position="153"/>
    </location>
</feature>
<dbReference type="InterPro" id="IPR036249">
    <property type="entry name" value="Thioredoxin-like_sf"/>
</dbReference>
<gene>
    <name evidence="3" type="ORF">HG263_12575</name>
</gene>
<keyword evidence="4" id="KW-1185">Reference proteome</keyword>
<dbReference type="Pfam" id="PF00578">
    <property type="entry name" value="AhpC-TSA"/>
    <property type="match status" value="1"/>
</dbReference>
<proteinExistence type="predicted"/>
<dbReference type="Gene3D" id="3.40.30.10">
    <property type="entry name" value="Glutaredoxin"/>
    <property type="match status" value="1"/>
</dbReference>
<organism evidence="3 4">
    <name type="scientific">Pseudoalteromonas caenipelagi</name>
    <dbReference type="NCBI Taxonomy" id="2726988"/>
    <lineage>
        <taxon>Bacteria</taxon>
        <taxon>Pseudomonadati</taxon>
        <taxon>Pseudomonadota</taxon>
        <taxon>Gammaproteobacteria</taxon>
        <taxon>Alteromonadales</taxon>
        <taxon>Pseudoalteromonadaceae</taxon>
        <taxon>Pseudoalteromonas</taxon>
    </lineage>
</organism>
<dbReference type="AlphaFoldDB" id="A0A849VHN2"/>
<dbReference type="PANTHER" id="PTHR42852:SF16">
    <property type="entry name" value="THIOL:DISULFIDE INTERCHANGE PROTEIN TLPA"/>
    <property type="match status" value="1"/>
</dbReference>
<dbReference type="CDD" id="cd02966">
    <property type="entry name" value="TlpA_like_family"/>
    <property type="match status" value="1"/>
</dbReference>
<dbReference type="InterPro" id="IPR013766">
    <property type="entry name" value="Thioredoxin_domain"/>
</dbReference>
<dbReference type="EMBL" id="JABBPG010000004">
    <property type="protein sequence ID" value="NOU51364.1"/>
    <property type="molecule type" value="Genomic_DNA"/>
</dbReference>
<dbReference type="InterPro" id="IPR000866">
    <property type="entry name" value="AhpC/TSA"/>
</dbReference>
<comment type="caution">
    <text evidence="3">The sequence shown here is derived from an EMBL/GenBank/DDBJ whole genome shotgun (WGS) entry which is preliminary data.</text>
</comment>
<dbReference type="GO" id="GO:0016491">
    <property type="term" value="F:oxidoreductase activity"/>
    <property type="evidence" value="ECO:0007669"/>
    <property type="project" value="InterPro"/>
</dbReference>
<evidence type="ECO:0000313" key="4">
    <source>
        <dbReference type="Proteomes" id="UP000586305"/>
    </source>
</evidence>
<reference evidence="3 4" key="1">
    <citation type="submission" date="2020-04" db="EMBL/GenBank/DDBJ databases">
        <title>Pseudoalteromonas caenipelagi sp. nov., isolated from a tidal flat.</title>
        <authorList>
            <person name="Park S."/>
            <person name="Yoon J.-H."/>
        </authorList>
    </citation>
    <scope>NUCLEOTIDE SEQUENCE [LARGE SCALE GENOMIC DNA]</scope>
    <source>
        <strain evidence="3 4">JBTF-M23</strain>
    </source>
</reference>
<evidence type="ECO:0000313" key="3">
    <source>
        <dbReference type="EMBL" id="NOU51364.1"/>
    </source>
</evidence>
<dbReference type="GO" id="GO:0016209">
    <property type="term" value="F:antioxidant activity"/>
    <property type="evidence" value="ECO:0007669"/>
    <property type="project" value="InterPro"/>
</dbReference>